<accession>A0A645HRW6</accession>
<protein>
    <submittedName>
        <fullName evidence="1">Uncharacterized protein</fullName>
    </submittedName>
</protein>
<proteinExistence type="predicted"/>
<dbReference type="EMBL" id="VSSQ01093164">
    <property type="protein sequence ID" value="MPN38123.1"/>
    <property type="molecule type" value="Genomic_DNA"/>
</dbReference>
<dbReference type="AlphaFoldDB" id="A0A645HRW6"/>
<sequence>MEAHELRRVVKIESQEIRQKKAAEVLAAACDIVLACAGDDVLLDRGKLRSDVGLQPKLGFNGDVTLRNLAVGFVKRKPVGVFRIAKIQQVGDLFVAGKAFARRRRHDVFARRIGLDDVFHLRKVLCVAKARSAKFYRLNRH</sequence>
<reference evidence="1" key="1">
    <citation type="submission" date="2019-08" db="EMBL/GenBank/DDBJ databases">
        <authorList>
            <person name="Kucharzyk K."/>
            <person name="Murdoch R.W."/>
            <person name="Higgins S."/>
            <person name="Loffler F."/>
        </authorList>
    </citation>
    <scope>NUCLEOTIDE SEQUENCE</scope>
</reference>
<comment type="caution">
    <text evidence="1">The sequence shown here is derived from an EMBL/GenBank/DDBJ whole genome shotgun (WGS) entry which is preliminary data.</text>
</comment>
<evidence type="ECO:0000313" key="1">
    <source>
        <dbReference type="EMBL" id="MPN38123.1"/>
    </source>
</evidence>
<name>A0A645HRW6_9ZZZZ</name>
<organism evidence="1">
    <name type="scientific">bioreactor metagenome</name>
    <dbReference type="NCBI Taxonomy" id="1076179"/>
    <lineage>
        <taxon>unclassified sequences</taxon>
        <taxon>metagenomes</taxon>
        <taxon>ecological metagenomes</taxon>
    </lineage>
</organism>
<gene>
    <name evidence="1" type="ORF">SDC9_185647</name>
</gene>